<feature type="transmembrane region" description="Helical" evidence="1">
    <location>
        <begin position="58"/>
        <end position="77"/>
    </location>
</feature>
<dbReference type="EMBL" id="JABBWG010000006">
    <property type="protein sequence ID" value="KAG1821649.1"/>
    <property type="molecule type" value="Genomic_DNA"/>
</dbReference>
<dbReference type="Proteomes" id="UP000807769">
    <property type="component" value="Unassembled WGS sequence"/>
</dbReference>
<accession>A0A9P7JGU9</accession>
<keyword evidence="1" id="KW-0472">Membrane</keyword>
<dbReference type="GeneID" id="64628831"/>
<keyword evidence="1" id="KW-0812">Transmembrane</keyword>
<name>A0A9P7JGU9_9AGAM</name>
<dbReference type="AlphaFoldDB" id="A0A9P7JGU9"/>
<sequence>MSARPLGSYNVTVTRVRRKRQKCNVANGVVVRILTVVMVCVIIALPLSKVKFGSESTVQLNCMVTAGPGVSTWLLVFEILHINVNRGEADIMMVNDSRSLVSIEVRL</sequence>
<evidence type="ECO:0000256" key="1">
    <source>
        <dbReference type="SAM" id="Phobius"/>
    </source>
</evidence>
<comment type="caution">
    <text evidence="2">The sequence shown here is derived from an EMBL/GenBank/DDBJ whole genome shotgun (WGS) entry which is preliminary data.</text>
</comment>
<evidence type="ECO:0000313" key="2">
    <source>
        <dbReference type="EMBL" id="KAG1821649.1"/>
    </source>
</evidence>
<keyword evidence="3" id="KW-1185">Reference proteome</keyword>
<organism evidence="2 3">
    <name type="scientific">Suillus subaureus</name>
    <dbReference type="NCBI Taxonomy" id="48587"/>
    <lineage>
        <taxon>Eukaryota</taxon>
        <taxon>Fungi</taxon>
        <taxon>Dikarya</taxon>
        <taxon>Basidiomycota</taxon>
        <taxon>Agaricomycotina</taxon>
        <taxon>Agaricomycetes</taxon>
        <taxon>Agaricomycetidae</taxon>
        <taxon>Boletales</taxon>
        <taxon>Suillineae</taxon>
        <taxon>Suillaceae</taxon>
        <taxon>Suillus</taxon>
    </lineage>
</organism>
<evidence type="ECO:0000313" key="3">
    <source>
        <dbReference type="Proteomes" id="UP000807769"/>
    </source>
</evidence>
<proteinExistence type="predicted"/>
<gene>
    <name evidence="2" type="ORF">BJ212DRAFT_1332715</name>
</gene>
<protein>
    <submittedName>
        <fullName evidence="2">Uncharacterized protein</fullName>
    </submittedName>
</protein>
<feature type="transmembrane region" description="Helical" evidence="1">
    <location>
        <begin position="25"/>
        <end position="46"/>
    </location>
</feature>
<reference evidence="2" key="1">
    <citation type="journal article" date="2020" name="New Phytol.">
        <title>Comparative genomics reveals dynamic genome evolution in host specialist ectomycorrhizal fungi.</title>
        <authorList>
            <person name="Lofgren L.A."/>
            <person name="Nguyen N.H."/>
            <person name="Vilgalys R."/>
            <person name="Ruytinx J."/>
            <person name="Liao H.L."/>
            <person name="Branco S."/>
            <person name="Kuo A."/>
            <person name="LaButti K."/>
            <person name="Lipzen A."/>
            <person name="Andreopoulos W."/>
            <person name="Pangilinan J."/>
            <person name="Riley R."/>
            <person name="Hundley H."/>
            <person name="Na H."/>
            <person name="Barry K."/>
            <person name="Grigoriev I.V."/>
            <person name="Stajich J.E."/>
            <person name="Kennedy P.G."/>
        </authorList>
    </citation>
    <scope>NUCLEOTIDE SEQUENCE</scope>
    <source>
        <strain evidence="2">MN1</strain>
    </source>
</reference>
<dbReference type="RefSeq" id="XP_041196389.1">
    <property type="nucleotide sequence ID" value="XM_041334814.1"/>
</dbReference>
<keyword evidence="1" id="KW-1133">Transmembrane helix</keyword>